<reference evidence="6 7" key="1">
    <citation type="submission" date="2018-06" db="EMBL/GenBank/DDBJ databases">
        <title>Genomic Encyclopedia of Type Strains, Phase III (KMG-III): the genomes of soil and plant-associated and newly described type strains.</title>
        <authorList>
            <person name="Whitman W."/>
        </authorList>
    </citation>
    <scope>NUCLEOTIDE SEQUENCE [LARGE SCALE GENOMIC DNA]</scope>
    <source>
        <strain evidence="6 7">CECT 7646</strain>
    </source>
</reference>
<keyword evidence="3 6" id="KW-0456">Lyase</keyword>
<keyword evidence="7" id="KW-1185">Reference proteome</keyword>
<dbReference type="EMBL" id="QJTC01000023">
    <property type="protein sequence ID" value="PYE74898.1"/>
    <property type="molecule type" value="Genomic_DNA"/>
</dbReference>
<dbReference type="OrthoDB" id="8606430at2"/>
<dbReference type="Gene3D" id="3.40.1410.10">
    <property type="entry name" value="Chorismate lyase-like"/>
    <property type="match status" value="1"/>
</dbReference>
<dbReference type="InterPro" id="IPR028978">
    <property type="entry name" value="Chorismate_lyase_/UTRA_dom_sf"/>
</dbReference>
<evidence type="ECO:0000256" key="3">
    <source>
        <dbReference type="ARBA" id="ARBA00023239"/>
    </source>
</evidence>
<keyword evidence="1" id="KW-0963">Cytoplasm</keyword>
<evidence type="ECO:0000256" key="5">
    <source>
        <dbReference type="SAM" id="MobiDB-lite"/>
    </source>
</evidence>
<dbReference type="SUPFAM" id="SSF64288">
    <property type="entry name" value="Chorismate lyase-like"/>
    <property type="match status" value="1"/>
</dbReference>
<dbReference type="Proteomes" id="UP000247540">
    <property type="component" value="Unassembled WGS sequence"/>
</dbReference>
<evidence type="ECO:0000256" key="1">
    <source>
        <dbReference type="ARBA" id="ARBA00022490"/>
    </source>
</evidence>
<evidence type="ECO:0000256" key="2">
    <source>
        <dbReference type="ARBA" id="ARBA00022688"/>
    </source>
</evidence>
<dbReference type="PANTHER" id="PTHR38683:SF1">
    <property type="entry name" value="CHORISMATE PYRUVATE-LYASE"/>
    <property type="match status" value="1"/>
</dbReference>
<dbReference type="GO" id="GO:0006744">
    <property type="term" value="P:ubiquinone biosynthetic process"/>
    <property type="evidence" value="ECO:0007669"/>
    <property type="project" value="UniProtKB-KW"/>
</dbReference>
<dbReference type="RefSeq" id="WP_110466546.1">
    <property type="nucleotide sequence ID" value="NZ_JAMOFZ010000022.1"/>
</dbReference>
<gene>
    <name evidence="6" type="ORF">DFQ15_12341</name>
</gene>
<dbReference type="PANTHER" id="PTHR38683">
    <property type="entry name" value="CHORISMATE PYRUVATE-LYASE"/>
    <property type="match status" value="1"/>
</dbReference>
<dbReference type="GO" id="GO:0005829">
    <property type="term" value="C:cytosol"/>
    <property type="evidence" value="ECO:0007669"/>
    <property type="project" value="TreeGrafter"/>
</dbReference>
<dbReference type="GO" id="GO:0008813">
    <property type="term" value="F:chorismate lyase activity"/>
    <property type="evidence" value="ECO:0007669"/>
    <property type="project" value="InterPro"/>
</dbReference>
<organism evidence="6 7">
    <name type="scientific">Xylophilus ampelinus</name>
    <dbReference type="NCBI Taxonomy" id="54067"/>
    <lineage>
        <taxon>Bacteria</taxon>
        <taxon>Pseudomonadati</taxon>
        <taxon>Pseudomonadota</taxon>
        <taxon>Betaproteobacteria</taxon>
        <taxon>Burkholderiales</taxon>
        <taxon>Xylophilus</taxon>
    </lineage>
</organism>
<dbReference type="InterPro" id="IPR007440">
    <property type="entry name" value="Chorismate--pyruvate_lyase"/>
</dbReference>
<sequence length="223" mass="23785">MRSRMPLPALPPPARTPGTPTHAVRHAGLPQPASGRRAAWLRTGGSLSARLAAAGGSVSVQVLRQGRLRLLPAEAAWLGGPRRRYGHVREVLLSAGAMPVVFARSVLRQPHARGSWKAVRGLGGRALADLLFGRPAARRSGFAFVRFAPASRVAAGVRRRWQQATGQAWGSRSVLARVSVFARRGAPLLLTECLAPAVGRLGLQPRARPVRWRPKGGESGLKG</sequence>
<accession>A0A318SD11</accession>
<evidence type="ECO:0000256" key="4">
    <source>
        <dbReference type="ARBA" id="ARBA00023317"/>
    </source>
</evidence>
<dbReference type="AlphaFoldDB" id="A0A318SD11"/>
<comment type="caution">
    <text evidence="6">The sequence shown here is derived from an EMBL/GenBank/DDBJ whole genome shotgun (WGS) entry which is preliminary data.</text>
</comment>
<proteinExistence type="predicted"/>
<name>A0A318SD11_9BURK</name>
<evidence type="ECO:0000313" key="7">
    <source>
        <dbReference type="Proteomes" id="UP000247540"/>
    </source>
</evidence>
<protein>
    <submittedName>
        <fullName evidence="6">Chorismate lyase</fullName>
    </submittedName>
</protein>
<dbReference type="Pfam" id="PF04345">
    <property type="entry name" value="Chor_lyase"/>
    <property type="match status" value="1"/>
</dbReference>
<feature type="region of interest" description="Disordered" evidence="5">
    <location>
        <begin position="1"/>
        <end position="35"/>
    </location>
</feature>
<keyword evidence="4" id="KW-0670">Pyruvate</keyword>
<keyword evidence="2" id="KW-0831">Ubiquinone biosynthesis</keyword>
<evidence type="ECO:0000313" key="6">
    <source>
        <dbReference type="EMBL" id="PYE74898.1"/>
    </source>
</evidence>